<evidence type="ECO:0000313" key="2">
    <source>
        <dbReference type="EMBL" id="OKH14094.1"/>
    </source>
</evidence>
<accession>A0A1U7H048</accession>
<evidence type="ECO:0000313" key="3">
    <source>
        <dbReference type="Proteomes" id="UP000186391"/>
    </source>
</evidence>
<feature type="domain" description="CP12" evidence="1">
    <location>
        <begin position="6"/>
        <end position="74"/>
    </location>
</feature>
<dbReference type="EMBL" id="MRCA01000005">
    <property type="protein sequence ID" value="OKH14094.1"/>
    <property type="molecule type" value="Genomic_DNA"/>
</dbReference>
<dbReference type="OrthoDB" id="9553701at2"/>
<dbReference type="InterPro" id="IPR003823">
    <property type="entry name" value="CP12_dom"/>
</dbReference>
<proteinExistence type="predicted"/>
<sequence length="74" mass="8682">MTSQTLDIFQALDKARAICNQEGTNSNECILAWEIVEKLRAEQSHQQQITKRKTDLERYCEIHPEAIECRIYDI</sequence>
<protein>
    <recommendedName>
        <fullName evidence="1">CP12 domain-containing protein</fullName>
    </recommendedName>
</protein>
<gene>
    <name evidence="2" type="ORF">NIES592_12340</name>
</gene>
<reference evidence="2 3" key="1">
    <citation type="submission" date="2016-11" db="EMBL/GenBank/DDBJ databases">
        <title>Draft Genome Sequences of Nine Cyanobacterial Strains from Diverse Habitats.</title>
        <authorList>
            <person name="Zhu T."/>
            <person name="Hou S."/>
            <person name="Lu X."/>
            <person name="Hess W.R."/>
        </authorList>
    </citation>
    <scope>NUCLEOTIDE SEQUENCE [LARGE SCALE GENOMIC DNA]</scope>
    <source>
        <strain evidence="2 3">NIES-592</strain>
    </source>
</reference>
<name>A0A1U7H048_9CYAN</name>
<dbReference type="PANTHER" id="PTHR33921:SF15">
    <property type="entry name" value="CALVIN CYCLE PROTEIN CP12-2, CHLOROPLASTIC"/>
    <property type="match status" value="1"/>
</dbReference>
<evidence type="ECO:0000259" key="1">
    <source>
        <dbReference type="SMART" id="SM01093"/>
    </source>
</evidence>
<comment type="caution">
    <text evidence="2">The sequence shown here is derived from an EMBL/GenBank/DDBJ whole genome shotgun (WGS) entry which is preliminary data.</text>
</comment>
<organism evidence="2 3">
    <name type="scientific">Fischerella major NIES-592</name>
    <dbReference type="NCBI Taxonomy" id="210994"/>
    <lineage>
        <taxon>Bacteria</taxon>
        <taxon>Bacillati</taxon>
        <taxon>Cyanobacteriota</taxon>
        <taxon>Cyanophyceae</taxon>
        <taxon>Nostocales</taxon>
        <taxon>Hapalosiphonaceae</taxon>
        <taxon>Fischerella</taxon>
    </lineage>
</organism>
<dbReference type="SMART" id="SM01093">
    <property type="entry name" value="CP12"/>
    <property type="match status" value="1"/>
</dbReference>
<dbReference type="AlphaFoldDB" id="A0A1U7H048"/>
<dbReference type="PANTHER" id="PTHR33921">
    <property type="entry name" value="CALVIN CYCLE PROTEIN CP12-2, CHLOROPLASTIC"/>
    <property type="match status" value="1"/>
</dbReference>
<dbReference type="InterPro" id="IPR039314">
    <property type="entry name" value="CP12-like"/>
</dbReference>
<dbReference type="Pfam" id="PF02672">
    <property type="entry name" value="CP12"/>
    <property type="match status" value="1"/>
</dbReference>
<keyword evidence="3" id="KW-1185">Reference proteome</keyword>
<dbReference type="RefSeq" id="WP_062246729.1">
    <property type="nucleotide sequence ID" value="NZ_MRCA01000005.1"/>
</dbReference>
<dbReference type="Proteomes" id="UP000186391">
    <property type="component" value="Unassembled WGS sequence"/>
</dbReference>